<dbReference type="EMBL" id="JBAWSX010000014">
    <property type="protein sequence ID" value="MEI4803437.1"/>
    <property type="molecule type" value="Genomic_DNA"/>
</dbReference>
<gene>
    <name evidence="1" type="ORF">WAZ07_19630</name>
</gene>
<organism evidence="1 2">
    <name type="scientific">Bacillus bruguierae</name>
    <dbReference type="NCBI Taxonomy" id="3127667"/>
    <lineage>
        <taxon>Bacteria</taxon>
        <taxon>Bacillati</taxon>
        <taxon>Bacillota</taxon>
        <taxon>Bacilli</taxon>
        <taxon>Bacillales</taxon>
        <taxon>Bacillaceae</taxon>
        <taxon>Bacillus</taxon>
    </lineage>
</organism>
<dbReference type="InterPro" id="IPR025850">
    <property type="entry name" value="SUKH-3"/>
</dbReference>
<dbReference type="Pfam" id="PF14433">
    <property type="entry name" value="SUKH-3"/>
    <property type="match status" value="1"/>
</dbReference>
<protein>
    <submittedName>
        <fullName evidence="1">SUKH-3 domain-containing protein</fullName>
    </submittedName>
</protein>
<keyword evidence="2" id="KW-1185">Reference proteome</keyword>
<evidence type="ECO:0000313" key="2">
    <source>
        <dbReference type="Proteomes" id="UP001372526"/>
    </source>
</evidence>
<reference evidence="1 2" key="1">
    <citation type="submission" date="2024-01" db="EMBL/GenBank/DDBJ databases">
        <title>Seven novel Bacillus-like species.</title>
        <authorList>
            <person name="Liu G."/>
        </authorList>
    </citation>
    <scope>NUCLEOTIDE SEQUENCE [LARGE SCALE GENOMIC DNA]</scope>
    <source>
        <strain evidence="1 2">FJAT-51639</strain>
    </source>
</reference>
<dbReference type="Proteomes" id="UP001372526">
    <property type="component" value="Unassembled WGS sequence"/>
</dbReference>
<comment type="caution">
    <text evidence="1">The sequence shown here is derived from an EMBL/GenBank/DDBJ whole genome shotgun (WGS) entry which is preliminary data.</text>
</comment>
<name>A0ABU8FL77_9BACI</name>
<dbReference type="RefSeq" id="WP_336473781.1">
    <property type="nucleotide sequence ID" value="NZ_JBAWSX010000014.1"/>
</dbReference>
<evidence type="ECO:0000313" key="1">
    <source>
        <dbReference type="EMBL" id="MEI4803437.1"/>
    </source>
</evidence>
<accession>A0ABU8FL77</accession>
<sequence length="153" mass="17738">MQLSDITIERLTNAGWYEDRKIDIHDIKDLFKERGIGLFETAEKFLTEFGMLEITFQDPNPAFDMKEYIHFNPKLSVGDCLDGEYFQDLEEEYNDEIGEKLIPVGETDRGNLILLITPSEKYYGYTDGCLVKFGDNTEEMLECLCIPKVPKIF</sequence>
<proteinExistence type="predicted"/>